<evidence type="ECO:0000313" key="2">
    <source>
        <dbReference type="EMBL" id="QJE95237.1"/>
    </source>
</evidence>
<keyword evidence="3" id="KW-1185">Reference proteome</keyword>
<feature type="region of interest" description="Disordered" evidence="1">
    <location>
        <begin position="1"/>
        <end position="24"/>
    </location>
</feature>
<dbReference type="Proteomes" id="UP000501812">
    <property type="component" value="Chromosome"/>
</dbReference>
<evidence type="ECO:0000256" key="1">
    <source>
        <dbReference type="SAM" id="MobiDB-lite"/>
    </source>
</evidence>
<dbReference type="RefSeq" id="WP_169453470.1">
    <property type="nucleotide sequence ID" value="NZ_CP051774.1"/>
</dbReference>
<dbReference type="EMBL" id="CP051774">
    <property type="protein sequence ID" value="QJE95237.1"/>
    <property type="molecule type" value="Genomic_DNA"/>
</dbReference>
<sequence length="98" mass="11080">MRRAATPFPVEQKEEAPAFKSELDLPDPTPRQVLAIYDIKDHGGIYHRHSNGSWYPPGRETASARQTDRTIKGLIAKCWLTVTKTHEGRPVAVRLTFP</sequence>
<gene>
    <name evidence="2" type="ORF">HHL09_05425</name>
</gene>
<protein>
    <submittedName>
        <fullName evidence="2">Uncharacterized protein</fullName>
    </submittedName>
</protein>
<reference evidence="2 3" key="1">
    <citation type="submission" date="2020-04" db="EMBL/GenBank/DDBJ databases">
        <title>Luteolibacter sp. G-1-1-1 isolated from soil.</title>
        <authorList>
            <person name="Dahal R.H."/>
        </authorList>
    </citation>
    <scope>NUCLEOTIDE SEQUENCE [LARGE SCALE GENOMIC DNA]</scope>
    <source>
        <strain evidence="2 3">G-1-1-1</strain>
    </source>
</reference>
<name>A0A858REI6_9BACT</name>
<dbReference type="KEGG" id="luo:HHL09_05425"/>
<proteinExistence type="predicted"/>
<accession>A0A858REI6</accession>
<feature type="region of interest" description="Disordered" evidence="1">
    <location>
        <begin position="48"/>
        <end position="67"/>
    </location>
</feature>
<evidence type="ECO:0000313" key="3">
    <source>
        <dbReference type="Proteomes" id="UP000501812"/>
    </source>
</evidence>
<organism evidence="2 3">
    <name type="scientific">Luteolibacter luteus</name>
    <dbReference type="NCBI Taxonomy" id="2728835"/>
    <lineage>
        <taxon>Bacteria</taxon>
        <taxon>Pseudomonadati</taxon>
        <taxon>Verrucomicrobiota</taxon>
        <taxon>Verrucomicrobiia</taxon>
        <taxon>Verrucomicrobiales</taxon>
        <taxon>Verrucomicrobiaceae</taxon>
        <taxon>Luteolibacter</taxon>
    </lineage>
</organism>
<feature type="compositionally biased region" description="Basic and acidic residues" evidence="1">
    <location>
        <begin position="11"/>
        <end position="23"/>
    </location>
</feature>
<dbReference type="AlphaFoldDB" id="A0A858REI6"/>